<evidence type="ECO:0000313" key="3">
    <source>
        <dbReference type="Proteomes" id="UP000193560"/>
    </source>
</evidence>
<dbReference type="EMBL" id="MCGE01000001">
    <property type="protein sequence ID" value="ORZ25657.1"/>
    <property type="molecule type" value="Genomic_DNA"/>
</dbReference>
<feature type="domain" description="NAD(P)-binding" evidence="1">
    <location>
        <begin position="34"/>
        <end position="126"/>
    </location>
</feature>
<accession>A0A1X2J1C0</accession>
<keyword evidence="3" id="KW-1185">Reference proteome</keyword>
<organism evidence="2 3">
    <name type="scientific">Absidia repens</name>
    <dbReference type="NCBI Taxonomy" id="90262"/>
    <lineage>
        <taxon>Eukaryota</taxon>
        <taxon>Fungi</taxon>
        <taxon>Fungi incertae sedis</taxon>
        <taxon>Mucoromycota</taxon>
        <taxon>Mucoromycotina</taxon>
        <taxon>Mucoromycetes</taxon>
        <taxon>Mucorales</taxon>
        <taxon>Cunninghamellaceae</taxon>
        <taxon>Absidia</taxon>
    </lineage>
</organism>
<dbReference type="AlphaFoldDB" id="A0A1X2J1C0"/>
<dbReference type="InterPro" id="IPR052718">
    <property type="entry name" value="NmrA-type_oxidoreductase"/>
</dbReference>
<dbReference type="Gene3D" id="3.40.50.720">
    <property type="entry name" value="NAD(P)-binding Rossmann-like Domain"/>
    <property type="match status" value="1"/>
</dbReference>
<comment type="caution">
    <text evidence="2">The sequence shown here is derived from an EMBL/GenBank/DDBJ whole genome shotgun (WGS) entry which is preliminary data.</text>
</comment>
<evidence type="ECO:0000313" key="2">
    <source>
        <dbReference type="EMBL" id="ORZ25657.1"/>
    </source>
</evidence>
<dbReference type="InterPro" id="IPR016040">
    <property type="entry name" value="NAD(P)-bd_dom"/>
</dbReference>
<dbReference type="InterPro" id="IPR036291">
    <property type="entry name" value="NAD(P)-bd_dom_sf"/>
</dbReference>
<dbReference type="SUPFAM" id="SSF51735">
    <property type="entry name" value="NAD(P)-binding Rossmann-fold domains"/>
    <property type="match status" value="1"/>
</dbReference>
<protein>
    <recommendedName>
        <fullName evidence="1">NAD(P)-binding domain-containing protein</fullName>
    </recommendedName>
</protein>
<name>A0A1X2J1C0_9FUNG</name>
<gene>
    <name evidence="2" type="ORF">BCR42DRAFT_364029</name>
</gene>
<dbReference type="STRING" id="90262.A0A1X2J1C0"/>
<sequence length="351" mass="40842">MSSQQLFVITNVDSQCGFALAYRLLVENRSSGNQNFTIRLLCRNNEDMEPLVKLGGDVRQVDYNREDQLRECFRNAKAVVLIPEHDQQRRQLGENVIKSAKNENVGHLCMISMLGANKVEQNDQQFHHLCEYRQLEEKVKETMGNEEKCSIVRVPAPSQFFYYMAPTLQSQGSLRLPIKKEKKWSPVNLVEVVEAIVKLANQEQGNHLFSCGVGQNKQVYQFTPRQQLGMDELTKEISQGLGGNDIKYEQVSRDEVKKMLQRMRDDRRFKERPQKSSNSVDATGRRDKPYAFPLGRYLNDELIDTLCEIWELVNQDRFDIITDDLKQVLGREPQDIRSFFKNNRDQFNDLR</sequence>
<dbReference type="Pfam" id="PF13460">
    <property type="entry name" value="NAD_binding_10"/>
    <property type="match status" value="1"/>
</dbReference>
<dbReference type="Proteomes" id="UP000193560">
    <property type="component" value="Unassembled WGS sequence"/>
</dbReference>
<dbReference type="PANTHER" id="PTHR47129:SF1">
    <property type="entry name" value="NMRA-LIKE DOMAIN-CONTAINING PROTEIN"/>
    <property type="match status" value="1"/>
</dbReference>
<evidence type="ECO:0000259" key="1">
    <source>
        <dbReference type="Pfam" id="PF13460"/>
    </source>
</evidence>
<dbReference type="OrthoDB" id="10254221at2759"/>
<reference evidence="2 3" key="1">
    <citation type="submission" date="2016-07" db="EMBL/GenBank/DDBJ databases">
        <title>Pervasive Adenine N6-methylation of Active Genes in Fungi.</title>
        <authorList>
            <consortium name="DOE Joint Genome Institute"/>
            <person name="Mondo S.J."/>
            <person name="Dannebaum R.O."/>
            <person name="Kuo R.C."/>
            <person name="Labutti K."/>
            <person name="Haridas S."/>
            <person name="Kuo A."/>
            <person name="Salamov A."/>
            <person name="Ahrendt S.R."/>
            <person name="Lipzen A."/>
            <person name="Sullivan W."/>
            <person name="Andreopoulos W.B."/>
            <person name="Clum A."/>
            <person name="Lindquist E."/>
            <person name="Daum C."/>
            <person name="Ramamoorthy G.K."/>
            <person name="Gryganskyi A."/>
            <person name="Culley D."/>
            <person name="Magnuson J.K."/>
            <person name="James T.Y."/>
            <person name="O'Malley M.A."/>
            <person name="Stajich J.E."/>
            <person name="Spatafora J.W."/>
            <person name="Visel A."/>
            <person name="Grigoriev I.V."/>
        </authorList>
    </citation>
    <scope>NUCLEOTIDE SEQUENCE [LARGE SCALE GENOMIC DNA]</scope>
    <source>
        <strain evidence="2 3">NRRL 1336</strain>
    </source>
</reference>
<proteinExistence type="predicted"/>
<dbReference type="PANTHER" id="PTHR47129">
    <property type="entry name" value="QUINONE OXIDOREDUCTASE 2"/>
    <property type="match status" value="1"/>
</dbReference>